<evidence type="ECO:0000256" key="5">
    <source>
        <dbReference type="ARBA" id="ARBA00023002"/>
    </source>
</evidence>
<reference evidence="13 16" key="1">
    <citation type="submission" date="2018-06" db="EMBL/GenBank/DDBJ databases">
        <authorList>
            <consortium name="Pathogen Informatics"/>
            <person name="Doyle S."/>
        </authorList>
    </citation>
    <scope>NUCLEOTIDE SEQUENCE [LARGE SCALE GENOMIC DNA]</scope>
    <source>
        <strain evidence="13 16">NCTC13734</strain>
    </source>
</reference>
<dbReference type="InterPro" id="IPR014080">
    <property type="entry name" value="L_lactate_ox"/>
</dbReference>
<proteinExistence type="inferred from homology"/>
<evidence type="ECO:0000256" key="4">
    <source>
        <dbReference type="ARBA" id="ARBA00022643"/>
    </source>
</evidence>
<evidence type="ECO:0000313" key="17">
    <source>
        <dbReference type="Proteomes" id="UP000311381"/>
    </source>
</evidence>
<evidence type="ECO:0000313" key="15">
    <source>
        <dbReference type="EMBL" id="VOG90352.1"/>
    </source>
</evidence>
<feature type="binding site" evidence="11">
    <location>
        <position position="117"/>
    </location>
    <ligand>
        <name>FMN</name>
        <dbReference type="ChEBI" id="CHEBI:58210"/>
    </ligand>
</feature>
<dbReference type="NCBIfam" id="TIGR02708">
    <property type="entry name" value="L_lactate_ox"/>
    <property type="match status" value="1"/>
</dbReference>
<feature type="binding site" evidence="11">
    <location>
        <position position="235"/>
    </location>
    <ligand>
        <name>FMN</name>
        <dbReference type="ChEBI" id="CHEBI:58210"/>
    </ligand>
</feature>
<protein>
    <recommendedName>
        <fullName evidence="7 9">L-lactate oxidase</fullName>
        <ecNumber evidence="9">1.1.3.-</ecNumber>
    </recommendedName>
</protein>
<keyword evidence="4 11" id="KW-0288">FMN</keyword>
<dbReference type="PANTHER" id="PTHR10578">
    <property type="entry name" value="S -2-HYDROXY-ACID OXIDASE-RELATED"/>
    <property type="match status" value="1"/>
</dbReference>
<feature type="binding site" evidence="11">
    <location>
        <position position="141"/>
    </location>
    <ligand>
        <name>glyoxylate</name>
        <dbReference type="ChEBI" id="CHEBI:36655"/>
    </ligand>
</feature>
<feature type="binding site" evidence="11">
    <location>
        <position position="176"/>
    </location>
    <ligand>
        <name>glyoxylate</name>
        <dbReference type="ChEBI" id="CHEBI:36655"/>
    </ligand>
</feature>
<evidence type="ECO:0000256" key="7">
    <source>
        <dbReference type="ARBA" id="ARBA00029513"/>
    </source>
</evidence>
<evidence type="ECO:0000256" key="8">
    <source>
        <dbReference type="ARBA" id="ARBA00048754"/>
    </source>
</evidence>
<feature type="binding site" evidence="11">
    <location>
        <begin position="313"/>
        <end position="314"/>
    </location>
    <ligand>
        <name>FMN</name>
        <dbReference type="ChEBI" id="CHEBI:58210"/>
    </ligand>
</feature>
<evidence type="ECO:0000256" key="11">
    <source>
        <dbReference type="PIRSR" id="PIRSR000138-2"/>
    </source>
</evidence>
<dbReference type="InterPro" id="IPR013785">
    <property type="entry name" value="Aldolase_TIM"/>
</dbReference>
<feature type="binding site" evidence="11">
    <location>
        <begin position="88"/>
        <end position="90"/>
    </location>
    <ligand>
        <name>FMN</name>
        <dbReference type="ChEBI" id="CHEBI:58210"/>
    </ligand>
</feature>
<evidence type="ECO:0000313" key="16">
    <source>
        <dbReference type="Proteomes" id="UP000254854"/>
    </source>
</evidence>
<dbReference type="Gene3D" id="3.20.20.70">
    <property type="entry name" value="Aldolase class I"/>
    <property type="match status" value="1"/>
</dbReference>
<evidence type="ECO:0000256" key="6">
    <source>
        <dbReference type="ARBA" id="ARBA00024042"/>
    </source>
</evidence>
<dbReference type="AlphaFoldDB" id="A0A0T8P4S8"/>
<dbReference type="InterPro" id="IPR000262">
    <property type="entry name" value="FMN-dep_DH"/>
</dbReference>
<comment type="similarity">
    <text evidence="6">Belongs to the FMN-dependent alpha-hydroxy acid dehydrogenase family.</text>
</comment>
<dbReference type="GO" id="GO:0010181">
    <property type="term" value="F:FMN binding"/>
    <property type="evidence" value="ECO:0007669"/>
    <property type="project" value="InterPro"/>
</dbReference>
<evidence type="ECO:0000256" key="1">
    <source>
        <dbReference type="ARBA" id="ARBA00001917"/>
    </source>
</evidence>
<dbReference type="PROSITE" id="PS51349">
    <property type="entry name" value="FMN_HYDROXY_ACID_DH_2"/>
    <property type="match status" value="1"/>
</dbReference>
<feature type="binding site" evidence="11">
    <location>
        <position position="262"/>
    </location>
    <ligand>
        <name>glyoxylate</name>
        <dbReference type="ChEBI" id="CHEBI:36655"/>
    </ligand>
</feature>
<dbReference type="PANTHER" id="PTHR10578:SF107">
    <property type="entry name" value="2-HYDROXYACID OXIDASE 1"/>
    <property type="match status" value="1"/>
</dbReference>
<dbReference type="PIRSF" id="PIRSF000138">
    <property type="entry name" value="Al-hdrx_acd_dh"/>
    <property type="match status" value="1"/>
</dbReference>
<comment type="cofactor">
    <cofactor evidence="1">
        <name>FMN</name>
        <dbReference type="ChEBI" id="CHEBI:58210"/>
    </cofactor>
</comment>
<evidence type="ECO:0000259" key="12">
    <source>
        <dbReference type="PROSITE" id="PS51349"/>
    </source>
</evidence>
<dbReference type="Proteomes" id="UP000254854">
    <property type="component" value="Unassembled WGS sequence"/>
</dbReference>
<sequence>MSYKTSNAEGHVDFINTYDLEPMAQQVIPKAAFGYIASGAEDTFTLRENIRAFNHKLIVPHTLCDVENPSTEIEFAGEKLSSPIIMAPVAAHKLANEQGEVATARGVHEFGSLYTTSSYSTVDLPEISEALQGTPHWFQFYFSKDDGINRHIMDRVKAEGYKAIVLTADATVGGNREVDKRNGFVFPVGMPIVEEYLPEGAGKSMDFVYKSAKQRLSPRDVEFIAEYSGLPVYVKGPQCREDVERSLAAGASGIWVTNHGGRQIDGGPAAFDSLQEVAEAVDRRVPIVFDSGVRRGQHVFKALASGADLVAIGRPVIYGLALGGSVGVRQVFEHLNAELKTVMQLSGAQTIEDVKHFKLRHNPYNPYNPTFPVDPRDLKLY</sequence>
<evidence type="ECO:0000313" key="18">
    <source>
        <dbReference type="Proteomes" id="UP000312530"/>
    </source>
</evidence>
<feature type="domain" description="FMN hydroxy acid dehydrogenase" evidence="12">
    <location>
        <begin position="9"/>
        <end position="364"/>
    </location>
</feature>
<feature type="binding site" evidence="11">
    <location>
        <position position="167"/>
    </location>
    <ligand>
        <name>glyoxylate</name>
        <dbReference type="ChEBI" id="CHEBI:36655"/>
    </ligand>
</feature>
<feature type="binding site" evidence="11">
    <location>
        <begin position="290"/>
        <end position="294"/>
    </location>
    <ligand>
        <name>FMN</name>
        <dbReference type="ChEBI" id="CHEBI:58210"/>
    </ligand>
</feature>
<dbReference type="EC" id="1.1.3.-" evidence="9"/>
<dbReference type="CDD" id="cd04737">
    <property type="entry name" value="LOX_like_FMN"/>
    <property type="match status" value="1"/>
</dbReference>
<dbReference type="Proteomes" id="UP000312530">
    <property type="component" value="Unassembled WGS sequence"/>
</dbReference>
<dbReference type="EMBL" id="CAAULE010000049">
    <property type="protein sequence ID" value="VOG90352.1"/>
    <property type="molecule type" value="Genomic_DNA"/>
</dbReference>
<evidence type="ECO:0000313" key="13">
    <source>
        <dbReference type="EMBL" id="SUN85384.1"/>
    </source>
</evidence>
<dbReference type="Proteomes" id="UP000311381">
    <property type="component" value="Unassembled WGS sequence"/>
</dbReference>
<evidence type="ECO:0000313" key="14">
    <source>
        <dbReference type="EMBL" id="VMD03699.1"/>
    </source>
</evidence>
<organism evidence="14 17">
    <name type="scientific">Streptococcus pneumoniae</name>
    <dbReference type="NCBI Taxonomy" id="1313"/>
    <lineage>
        <taxon>Bacteria</taxon>
        <taxon>Bacillati</taxon>
        <taxon>Bacillota</taxon>
        <taxon>Bacilli</taxon>
        <taxon>Lactobacillales</taxon>
        <taxon>Streptococcaceae</taxon>
        <taxon>Streptococcus</taxon>
    </lineage>
</organism>
<reference evidence="17 18" key="2">
    <citation type="submission" date="2019-04" db="EMBL/GenBank/DDBJ databases">
        <authorList>
            <consortium name="Pathogen Informatics"/>
        </authorList>
    </citation>
    <scope>NUCLEOTIDE SEQUENCE [LARGE SCALE GENOMIC DNA]</scope>
    <source>
        <strain evidence="17 18">GPSC47</strain>
    </source>
</reference>
<comment type="catalytic activity">
    <reaction evidence="8">
        <text>(S)-lactate + O2 = pyruvate + H2O2</text>
        <dbReference type="Rhea" id="RHEA:55868"/>
        <dbReference type="ChEBI" id="CHEBI:15361"/>
        <dbReference type="ChEBI" id="CHEBI:15379"/>
        <dbReference type="ChEBI" id="CHEBI:16240"/>
        <dbReference type="ChEBI" id="CHEBI:16651"/>
    </reaction>
    <physiologicalReaction direction="left-to-right" evidence="8">
        <dbReference type="Rhea" id="RHEA:55869"/>
    </physiologicalReaction>
</comment>
<name>A0A0T8P4S8_STREE</name>
<feature type="binding site" evidence="11">
    <location>
        <position position="139"/>
    </location>
    <ligand>
        <name>FMN</name>
        <dbReference type="ChEBI" id="CHEBI:58210"/>
    </ligand>
</feature>
<evidence type="ECO:0000256" key="3">
    <source>
        <dbReference type="ARBA" id="ARBA00022630"/>
    </source>
</evidence>
<dbReference type="FunFam" id="3.20.20.70:FF:000193">
    <property type="entry name" value="L-lactate oxidase"/>
    <property type="match status" value="1"/>
</dbReference>
<feature type="active site" description="Proton acceptor" evidence="10">
    <location>
        <position position="259"/>
    </location>
</feature>
<dbReference type="RefSeq" id="WP_050199113.1">
    <property type="nucleotide sequence ID" value="NZ_CFCC01000085.1"/>
</dbReference>
<dbReference type="InterPro" id="IPR037396">
    <property type="entry name" value="FMN_HAD"/>
</dbReference>
<dbReference type="SUPFAM" id="SSF51395">
    <property type="entry name" value="FMN-linked oxidoreductases"/>
    <property type="match status" value="1"/>
</dbReference>
<evidence type="ECO:0000256" key="9">
    <source>
        <dbReference type="NCBIfam" id="TIGR02708"/>
    </source>
</evidence>
<dbReference type="Pfam" id="PF01070">
    <property type="entry name" value="FMN_dh"/>
    <property type="match status" value="1"/>
</dbReference>
<keyword evidence="5 14" id="KW-0560">Oxidoreductase</keyword>
<dbReference type="GO" id="GO:0016491">
    <property type="term" value="F:oxidoreductase activity"/>
    <property type="evidence" value="ECO:0007669"/>
    <property type="project" value="UniProtKB-KW"/>
</dbReference>
<evidence type="ECO:0000256" key="2">
    <source>
        <dbReference type="ARBA" id="ARBA00011881"/>
    </source>
</evidence>
<accession>A0A0T8P4S8</accession>
<dbReference type="EMBL" id="UHFW01000006">
    <property type="protein sequence ID" value="SUN85384.1"/>
    <property type="molecule type" value="Genomic_DNA"/>
</dbReference>
<keyword evidence="3 11" id="KW-0285">Flavoprotein</keyword>
<dbReference type="InterPro" id="IPR012133">
    <property type="entry name" value="Alpha-hydoxy_acid_DH_FMN"/>
</dbReference>
<dbReference type="EMBL" id="CAAQRO010000042">
    <property type="protein sequence ID" value="VMD03699.1"/>
    <property type="molecule type" value="Genomic_DNA"/>
</dbReference>
<feature type="binding site" evidence="11">
    <location>
        <position position="259"/>
    </location>
    <ligand>
        <name>glyoxylate</name>
        <dbReference type="ChEBI" id="CHEBI:36655"/>
    </ligand>
</feature>
<feature type="binding site" evidence="11">
    <location>
        <position position="35"/>
    </location>
    <ligand>
        <name>glyoxylate</name>
        <dbReference type="ChEBI" id="CHEBI:36655"/>
    </ligand>
</feature>
<gene>
    <name evidence="14" type="primary">lctO</name>
    <name evidence="13" type="ORF">NCTC13734_00825</name>
    <name evidence="14" type="ORF">SAMEA2627268_02370</name>
    <name evidence="15" type="ORF">SAMEA2696453_02338</name>
</gene>
<comment type="subunit">
    <text evidence="2">Homotetramer.</text>
</comment>
<evidence type="ECO:0000256" key="10">
    <source>
        <dbReference type="PIRSR" id="PIRSR000138-1"/>
    </source>
</evidence>